<dbReference type="SUPFAM" id="SSF53067">
    <property type="entry name" value="Actin-like ATPase domain"/>
    <property type="match status" value="2"/>
</dbReference>
<evidence type="ECO:0000313" key="8">
    <source>
        <dbReference type="Proteomes" id="UP000059113"/>
    </source>
</evidence>
<name>A0A0H4V868_9SPHN</name>
<dbReference type="Pfam" id="PF06723">
    <property type="entry name" value="MreB_Mbl"/>
    <property type="match status" value="1"/>
</dbReference>
<dbReference type="EMBL" id="CP011310">
    <property type="protein sequence ID" value="AKQ40787.1"/>
    <property type="molecule type" value="Genomic_DNA"/>
</dbReference>
<evidence type="ECO:0000256" key="6">
    <source>
        <dbReference type="ARBA" id="ARBA00023458"/>
    </source>
</evidence>
<evidence type="ECO:0000313" key="7">
    <source>
        <dbReference type="EMBL" id="AKQ40787.1"/>
    </source>
</evidence>
<keyword evidence="8" id="KW-1185">Reference proteome</keyword>
<evidence type="ECO:0000256" key="2">
    <source>
        <dbReference type="ARBA" id="ARBA00022490"/>
    </source>
</evidence>
<dbReference type="OrthoDB" id="7467279at2"/>
<evidence type="ECO:0000256" key="5">
    <source>
        <dbReference type="ARBA" id="ARBA00022960"/>
    </source>
</evidence>
<keyword evidence="5" id="KW-0133">Cell shape</keyword>
<comment type="similarity">
    <text evidence="6">Belongs to the FtsA/MreB family.</text>
</comment>
<evidence type="ECO:0000256" key="4">
    <source>
        <dbReference type="ARBA" id="ARBA00022840"/>
    </source>
</evidence>
<dbReference type="PRINTS" id="PR01652">
    <property type="entry name" value="SHAPEPROTEIN"/>
</dbReference>
<keyword evidence="2" id="KW-0963">Cytoplasm</keyword>
<dbReference type="InterPro" id="IPR004753">
    <property type="entry name" value="MreB"/>
</dbReference>
<dbReference type="KEGG" id="ery:CP97_00080"/>
<dbReference type="PANTHER" id="PTHR42749">
    <property type="entry name" value="CELL SHAPE-DETERMINING PROTEIN MREB"/>
    <property type="match status" value="1"/>
</dbReference>
<proteinExistence type="inferred from homology"/>
<gene>
    <name evidence="7" type="ORF">CP97_00080</name>
</gene>
<keyword evidence="3" id="KW-0547">Nucleotide-binding</keyword>
<reference evidence="8" key="2">
    <citation type="submission" date="2015-04" db="EMBL/GenBank/DDBJ databases">
        <title>The complete genome sequence of Erythrobacter sp. s21-N3.</title>
        <authorList>
            <person name="Zhuang L."/>
            <person name="Liu Y."/>
            <person name="Shao Z."/>
        </authorList>
    </citation>
    <scope>NUCLEOTIDE SEQUENCE [LARGE SCALE GENOMIC DNA]</scope>
    <source>
        <strain evidence="8">s21-N3</strain>
    </source>
</reference>
<dbReference type="GO" id="GO:0000902">
    <property type="term" value="P:cell morphogenesis"/>
    <property type="evidence" value="ECO:0007669"/>
    <property type="project" value="InterPro"/>
</dbReference>
<keyword evidence="4" id="KW-0067">ATP-binding</keyword>
<reference evidence="7 8" key="1">
    <citation type="journal article" date="2015" name="Int. J. Syst. Evol. Microbiol.">
        <title>Erythrobacter atlanticus sp. nov., a bacterium from ocean sediment able to degrade polycyclic aromatic hydrocarbons.</title>
        <authorList>
            <person name="Zhuang L."/>
            <person name="Liu Y."/>
            <person name="Wang L."/>
            <person name="Wang W."/>
            <person name="Shao Z."/>
        </authorList>
    </citation>
    <scope>NUCLEOTIDE SEQUENCE [LARGE SCALE GENOMIC DNA]</scope>
    <source>
        <strain evidence="8">s21-N3</strain>
    </source>
</reference>
<dbReference type="PATRIC" id="fig|1648404.4.peg.19"/>
<sequence>MMNFPSFGFRRGPDLAIDLGTANMRIMVRGEGVVFDEPSLCYYEKTAGQMKLIAAGRNVLAMVDRVPGTHVVRRPLARGVLQDIDAAAALLAHGLSSVVGRKRRGRPPAMIGIPADATKAEANALLAAADDAGFGRIELVREPFAAAIGADLPVREARASMIVECGAGTTEVAVFSIDGQCRSRSVRLGGLGLDEAITEHLHLRHHFLIGRITAETLKKHLAAEGAEDAEVEIRGRSLHNGLPGTLTLPVSEFHPVLQRHFGRFADAARLVVGEISPDLAADLLSERVVATGGGICARFLAEAITAECGVPVTIANDPSGCVSRGLMRLMEERTA</sequence>
<dbReference type="InterPro" id="IPR056546">
    <property type="entry name" value="MreB_MamK-like"/>
</dbReference>
<dbReference type="AlphaFoldDB" id="A0A0H4V868"/>
<dbReference type="RefSeq" id="WP_048884268.1">
    <property type="nucleotide sequence ID" value="NZ_CP011310.1"/>
</dbReference>
<dbReference type="Proteomes" id="UP000059113">
    <property type="component" value="Chromosome"/>
</dbReference>
<organism evidence="7 8">
    <name type="scientific">Aurantiacibacter atlanticus</name>
    <dbReference type="NCBI Taxonomy" id="1648404"/>
    <lineage>
        <taxon>Bacteria</taxon>
        <taxon>Pseudomonadati</taxon>
        <taxon>Pseudomonadota</taxon>
        <taxon>Alphaproteobacteria</taxon>
        <taxon>Sphingomonadales</taxon>
        <taxon>Erythrobacteraceae</taxon>
        <taxon>Aurantiacibacter</taxon>
    </lineage>
</organism>
<evidence type="ECO:0008006" key="9">
    <source>
        <dbReference type="Google" id="ProtNLM"/>
    </source>
</evidence>
<evidence type="ECO:0000256" key="3">
    <source>
        <dbReference type="ARBA" id="ARBA00022741"/>
    </source>
</evidence>
<evidence type="ECO:0000256" key="1">
    <source>
        <dbReference type="ARBA" id="ARBA00004496"/>
    </source>
</evidence>
<dbReference type="GO" id="GO:0005737">
    <property type="term" value="C:cytoplasm"/>
    <property type="evidence" value="ECO:0007669"/>
    <property type="project" value="UniProtKB-SubCell"/>
</dbReference>
<dbReference type="PANTHER" id="PTHR42749:SF1">
    <property type="entry name" value="CELL SHAPE-DETERMINING PROTEIN MREB"/>
    <property type="match status" value="1"/>
</dbReference>
<dbReference type="STRING" id="1648404.CP97_00080"/>
<dbReference type="InterPro" id="IPR043129">
    <property type="entry name" value="ATPase_NBD"/>
</dbReference>
<accession>A0A0H4V868</accession>
<dbReference type="GO" id="GO:0005524">
    <property type="term" value="F:ATP binding"/>
    <property type="evidence" value="ECO:0007669"/>
    <property type="project" value="UniProtKB-KW"/>
</dbReference>
<dbReference type="GO" id="GO:0008360">
    <property type="term" value="P:regulation of cell shape"/>
    <property type="evidence" value="ECO:0007669"/>
    <property type="project" value="UniProtKB-KW"/>
</dbReference>
<comment type="subcellular location">
    <subcellularLocation>
        <location evidence="1">Cytoplasm</location>
    </subcellularLocation>
</comment>
<dbReference type="Gene3D" id="3.30.420.40">
    <property type="match status" value="3"/>
</dbReference>
<protein>
    <recommendedName>
        <fullName evidence="9">Cell shape-determining protein MreB</fullName>
    </recommendedName>
</protein>